<keyword evidence="1" id="KW-0732">Signal</keyword>
<evidence type="ECO:0000313" key="4">
    <source>
        <dbReference type="Proteomes" id="UP000027318"/>
    </source>
</evidence>
<organism evidence="3 4">
    <name type="scientific">Nitrincola lacisaponensis</name>
    <dbReference type="NCBI Taxonomy" id="267850"/>
    <lineage>
        <taxon>Bacteria</taxon>
        <taxon>Pseudomonadati</taxon>
        <taxon>Pseudomonadota</taxon>
        <taxon>Gammaproteobacteria</taxon>
        <taxon>Oceanospirillales</taxon>
        <taxon>Oceanospirillaceae</taxon>
        <taxon>Nitrincola</taxon>
    </lineage>
</organism>
<dbReference type="InterPro" id="IPR025218">
    <property type="entry name" value="DUF4426"/>
</dbReference>
<dbReference type="Pfam" id="PF14467">
    <property type="entry name" value="DUF4426"/>
    <property type="match status" value="1"/>
</dbReference>
<dbReference type="STRING" id="267850.ADINL_0722"/>
<dbReference type="AlphaFoldDB" id="A0A063Y4R1"/>
<proteinExistence type="predicted"/>
<dbReference type="Gene3D" id="2.60.40.3340">
    <property type="entry name" value="Domain of unknown function DUF4426"/>
    <property type="match status" value="1"/>
</dbReference>
<feature type="signal peptide" evidence="1">
    <location>
        <begin position="1"/>
        <end position="20"/>
    </location>
</feature>
<dbReference type="RefSeq" id="WP_036544072.1">
    <property type="nucleotide sequence ID" value="NZ_JBKBNO010000001.1"/>
</dbReference>
<comment type="caution">
    <text evidence="3">The sequence shown here is derived from an EMBL/GenBank/DDBJ whole genome shotgun (WGS) entry which is preliminary data.</text>
</comment>
<feature type="domain" description="DUF4426" evidence="2">
    <location>
        <begin position="27"/>
        <end position="145"/>
    </location>
</feature>
<feature type="chain" id="PRO_5001620367" description="DUF4426 domain-containing protein" evidence="1">
    <location>
        <begin position="21"/>
        <end position="145"/>
    </location>
</feature>
<evidence type="ECO:0000313" key="3">
    <source>
        <dbReference type="EMBL" id="KDE40130.1"/>
    </source>
</evidence>
<reference evidence="3 4" key="1">
    <citation type="journal article" date="2005" name="Int. J. Syst. Evol. Microbiol.">
        <title>Nitrincola lacisaponensis gen. nov., sp. nov., a novel alkaliphilic bacterium isolated from an alkaline, saline lake.</title>
        <authorList>
            <person name="Dimitriu P.A."/>
            <person name="Shukla S.K."/>
            <person name="Conradt J."/>
            <person name="Marquez M.C."/>
            <person name="Ventosa A."/>
            <person name="Maglia A."/>
            <person name="Peyton B.M."/>
            <person name="Pinkart H.C."/>
            <person name="Mormile M.R."/>
        </authorList>
    </citation>
    <scope>NUCLEOTIDE SEQUENCE [LARGE SCALE GENOMIC DNA]</scope>
    <source>
        <strain evidence="3 4">4CA</strain>
    </source>
</reference>
<name>A0A063Y4R1_9GAMM</name>
<sequence length="145" mass="16446">MYRLLPLLFTALLTSGALHAEQLFSDERYEIHYNAFNSTLIPAEVASRHGLTRSGNRGLINLAVLEKQTDGSTRPVSAQVQGETRNIVQQRQSLSFREITEADAIYSISSFQFTNEDLLTIRLDVTPENSEQTYTIELQQTFYVD</sequence>
<evidence type="ECO:0000256" key="1">
    <source>
        <dbReference type="SAM" id="SignalP"/>
    </source>
</evidence>
<dbReference type="OrthoDB" id="8563353at2"/>
<dbReference type="EMBL" id="JMSZ01000016">
    <property type="protein sequence ID" value="KDE40130.1"/>
    <property type="molecule type" value="Genomic_DNA"/>
</dbReference>
<accession>A0A063Y4R1</accession>
<dbReference type="Proteomes" id="UP000027318">
    <property type="component" value="Unassembled WGS sequence"/>
</dbReference>
<evidence type="ECO:0000259" key="2">
    <source>
        <dbReference type="Pfam" id="PF14467"/>
    </source>
</evidence>
<protein>
    <recommendedName>
        <fullName evidence="2">DUF4426 domain-containing protein</fullName>
    </recommendedName>
</protein>
<gene>
    <name evidence="3" type="ORF">ADINL_0722</name>
</gene>
<keyword evidence="4" id="KW-1185">Reference proteome</keyword>